<sequence length="395" mass="45064">MPETTMPRPDSCGGSTGQGIEKHGERISRFGDRRKRAAQFQRWLSDTQDLTHREDLQKVSADLRQCASWLKFHHYYRLDDVRLAAAYTCKRHLVCPFCAARRGSKTVERYLDRLAIIAQERPRARLALLTLTVKNGPDLVERHAHLERSWKTLQKRRRDYLNRGTGFTELAKVSGALFSYEVTNKGKGWHPHLHAIVLLDDWLDQEKLSAEWHRITGDSFIVDIRRIGKRLDALVDPTGAIVPEVIDAFTEVSKYALKFSDLSFANNLHAFETLRGKRLQGAFGAFWGVKVPESLLDDLLADEPYLELVYRFNGKSYDLTSTREATPHQIVGKLSLPQGGERTEGGAETEHRTDARTPPVSDTCIPPLPQWFLTPHSLSYRRKILESQVINVTCH</sequence>
<evidence type="ECO:0000313" key="5">
    <source>
        <dbReference type="Proteomes" id="UP001319883"/>
    </source>
</evidence>
<evidence type="ECO:0000256" key="3">
    <source>
        <dbReference type="SAM" id="MobiDB-lite"/>
    </source>
</evidence>
<organism evidence="4 5">
    <name type="scientific">Modicisalibacter tunisiensis</name>
    <dbReference type="NCBI Taxonomy" id="390637"/>
    <lineage>
        <taxon>Bacteria</taxon>
        <taxon>Pseudomonadati</taxon>
        <taxon>Pseudomonadota</taxon>
        <taxon>Gammaproteobacteria</taxon>
        <taxon>Oceanospirillales</taxon>
        <taxon>Halomonadaceae</taxon>
        <taxon>Modicisalibacter</taxon>
    </lineage>
</organism>
<name>A0ABS7X303_9GAMM</name>
<dbReference type="InterPro" id="IPR000989">
    <property type="entry name" value="Rep"/>
</dbReference>
<dbReference type="Proteomes" id="UP001319883">
    <property type="component" value="Unassembled WGS sequence"/>
</dbReference>
<dbReference type="Pfam" id="PF01446">
    <property type="entry name" value="Rep_1"/>
    <property type="match status" value="1"/>
</dbReference>
<keyword evidence="2" id="KW-0235">DNA replication</keyword>
<keyword evidence="5" id="KW-1185">Reference proteome</keyword>
<reference evidence="4 5" key="1">
    <citation type="submission" date="2021-05" db="EMBL/GenBank/DDBJ databases">
        <title>Petroleum and Energy Research Collection (APPE): ex situ preservation of microbial diversity associated with the oil industry and exploitation of its biotechnological potential.</title>
        <authorList>
            <person name="Paixao C.T.M."/>
            <person name="Gomes M.B."/>
            <person name="Oliveira V.M."/>
        </authorList>
    </citation>
    <scope>NUCLEOTIDE SEQUENCE [LARGE SCALE GENOMIC DNA]</scope>
    <source>
        <strain evidence="4 5">LIT2</strain>
    </source>
</reference>
<comment type="similarity">
    <text evidence="1">Belongs to the Gram-positive plasmids replication protein type 1 family.</text>
</comment>
<evidence type="ECO:0000256" key="2">
    <source>
        <dbReference type="ARBA" id="ARBA00022705"/>
    </source>
</evidence>
<feature type="region of interest" description="Disordered" evidence="3">
    <location>
        <begin position="335"/>
        <end position="360"/>
    </location>
</feature>
<gene>
    <name evidence="4" type="ORF">KGQ91_16560</name>
</gene>
<protein>
    <submittedName>
        <fullName evidence="4">Protein rep</fullName>
    </submittedName>
</protein>
<feature type="non-terminal residue" evidence="4">
    <location>
        <position position="395"/>
    </location>
</feature>
<evidence type="ECO:0000313" key="4">
    <source>
        <dbReference type="EMBL" id="MBZ9569282.1"/>
    </source>
</evidence>
<dbReference type="RefSeq" id="WP_224421547.1">
    <property type="nucleotide sequence ID" value="NZ_JAGXFD010000006.1"/>
</dbReference>
<dbReference type="EMBL" id="JAGXFD010000006">
    <property type="protein sequence ID" value="MBZ9569282.1"/>
    <property type="molecule type" value="Genomic_DNA"/>
</dbReference>
<evidence type="ECO:0000256" key="1">
    <source>
        <dbReference type="ARBA" id="ARBA00008909"/>
    </source>
</evidence>
<feature type="region of interest" description="Disordered" evidence="3">
    <location>
        <begin position="1"/>
        <end position="26"/>
    </location>
</feature>
<proteinExistence type="inferred from homology"/>
<feature type="compositionally biased region" description="Basic and acidic residues" evidence="3">
    <location>
        <begin position="341"/>
        <end position="355"/>
    </location>
</feature>
<accession>A0ABS7X303</accession>
<comment type="caution">
    <text evidence="4">The sequence shown here is derived from an EMBL/GenBank/DDBJ whole genome shotgun (WGS) entry which is preliminary data.</text>
</comment>